<evidence type="ECO:0000313" key="1">
    <source>
        <dbReference type="EMBL" id="HHS30533.1"/>
    </source>
</evidence>
<organism evidence="1">
    <name type="scientific">Desulfobacca acetoxidans</name>
    <dbReference type="NCBI Taxonomy" id="60893"/>
    <lineage>
        <taxon>Bacteria</taxon>
        <taxon>Pseudomonadati</taxon>
        <taxon>Thermodesulfobacteriota</taxon>
        <taxon>Desulfobaccia</taxon>
        <taxon>Desulfobaccales</taxon>
        <taxon>Desulfobaccaceae</taxon>
        <taxon>Desulfobacca</taxon>
    </lineage>
</organism>
<proteinExistence type="predicted"/>
<reference evidence="1" key="1">
    <citation type="journal article" date="2020" name="mSystems">
        <title>Genome- and Community-Level Interaction Insights into Carbon Utilization and Element Cycling Functions of Hydrothermarchaeota in Hydrothermal Sediment.</title>
        <authorList>
            <person name="Zhou Z."/>
            <person name="Liu Y."/>
            <person name="Xu W."/>
            <person name="Pan J."/>
            <person name="Luo Z.H."/>
            <person name="Li M."/>
        </authorList>
    </citation>
    <scope>NUCLEOTIDE SEQUENCE [LARGE SCALE GENOMIC DNA]</scope>
    <source>
        <strain evidence="1">SpSt-767</strain>
    </source>
</reference>
<protein>
    <submittedName>
        <fullName evidence="1">Uncharacterized protein</fullName>
    </submittedName>
</protein>
<dbReference type="AlphaFoldDB" id="A0A7V6DQN5"/>
<gene>
    <name evidence="1" type="ORF">ENV52_12635</name>
</gene>
<name>A0A7V6DQN5_9BACT</name>
<comment type="caution">
    <text evidence="1">The sequence shown here is derived from an EMBL/GenBank/DDBJ whole genome shotgun (WGS) entry which is preliminary data.</text>
</comment>
<dbReference type="EMBL" id="DTGR01000199">
    <property type="protein sequence ID" value="HHS30533.1"/>
    <property type="molecule type" value="Genomic_DNA"/>
</dbReference>
<accession>A0A7V6DQN5</accession>
<sequence>MRNVLKLPEGKRAAKKADRNKDIEAITDPILRAALKTLHENDQCLAKAVRLNLMEVLTRLENLEAIVFAQGVLIADLRGKPLTGKQRAQFIRILKLPGKQSSP</sequence>